<reference evidence="3" key="1">
    <citation type="journal article" date="2013" name="Stand. Genomic Sci.">
        <title>Complete genome sequence of Desulfocapsa sulfexigens, a marine deltaproteobacterium specialized in disproportionating inorganic sulfur compounds.</title>
        <authorList>
            <person name="Finster K.W."/>
            <person name="Kjeldsen K.U."/>
            <person name="Kube M."/>
            <person name="Reinhardt R."/>
            <person name="Mussmann M."/>
            <person name="Amann R."/>
            <person name="Schreiber L."/>
        </authorList>
    </citation>
    <scope>NUCLEOTIDE SEQUENCE [LARGE SCALE GENOMIC DNA]</scope>
    <source>
        <strain evidence="3">DSM 10523 / SB164P1</strain>
    </source>
</reference>
<feature type="signal peptide" evidence="1">
    <location>
        <begin position="1"/>
        <end position="24"/>
    </location>
</feature>
<evidence type="ECO:0000313" key="2">
    <source>
        <dbReference type="EMBL" id="AGF79246.1"/>
    </source>
</evidence>
<dbReference type="NCBIfam" id="TIGR03352">
    <property type="entry name" value="VI_chp_3"/>
    <property type="match status" value="1"/>
</dbReference>
<gene>
    <name evidence="2" type="ordered locus">UWK_02710</name>
</gene>
<dbReference type="RefSeq" id="WP_015404932.1">
    <property type="nucleotide sequence ID" value="NC_020304.1"/>
</dbReference>
<dbReference type="InterPro" id="IPR038706">
    <property type="entry name" value="Type_VI_SciN-like_sf"/>
</dbReference>
<dbReference type="HOGENOM" id="CLU_102939_2_0_7"/>
<proteinExistence type="predicted"/>
<dbReference type="eggNOG" id="COG3521">
    <property type="taxonomic scope" value="Bacteria"/>
</dbReference>
<dbReference type="InterPro" id="IPR017734">
    <property type="entry name" value="T6SS_SciN"/>
</dbReference>
<dbReference type="PROSITE" id="PS51257">
    <property type="entry name" value="PROKAR_LIPOPROTEIN"/>
    <property type="match status" value="1"/>
</dbReference>
<evidence type="ECO:0000313" key="3">
    <source>
        <dbReference type="Proteomes" id="UP000011721"/>
    </source>
</evidence>
<keyword evidence="2" id="KW-0449">Lipoprotein</keyword>
<keyword evidence="3" id="KW-1185">Reference proteome</keyword>
<dbReference type="KEGG" id="dsf:UWK_02710"/>
<evidence type="ECO:0000256" key="1">
    <source>
        <dbReference type="SAM" id="SignalP"/>
    </source>
</evidence>
<keyword evidence="1" id="KW-0732">Signal</keyword>
<sequence length="176" mass="19734">MKRYFTLIILLSSLVLLSSCGSKAPAPPPVPQWVYEKDSITMRIKADHLLNLNEGTPHTLMVGIYQLRNKAMFEQLASNSDGIYQLLDCEPFDSSVTSVKRLFIQPEQDLTIVMDRLAGTKHIGLVAGYFVLQKERMVRTINIPVIIDKSYKYAEAGKLNLIVNLGSEQIAAIQTH</sequence>
<dbReference type="Proteomes" id="UP000011721">
    <property type="component" value="Chromosome"/>
</dbReference>
<dbReference type="AlphaFoldDB" id="M1PSA8"/>
<dbReference type="Gene3D" id="2.60.40.4150">
    <property type="entry name" value="Type VI secretion system, lipoprotein SciN"/>
    <property type="match status" value="1"/>
</dbReference>
<feature type="chain" id="PRO_5004016524" evidence="1">
    <location>
        <begin position="25"/>
        <end position="176"/>
    </location>
</feature>
<dbReference type="STRING" id="1167006.UWK_02710"/>
<accession>M1PSA8</accession>
<name>M1PSA8_DESSD</name>
<dbReference type="Pfam" id="PF12790">
    <property type="entry name" value="T6SS-SciN"/>
    <property type="match status" value="1"/>
</dbReference>
<protein>
    <submittedName>
        <fullName evidence="2">Type VI secretion lipoprotein, VC_A0113 family</fullName>
    </submittedName>
</protein>
<organism evidence="2 3">
    <name type="scientific">Desulfocapsa sulfexigens (strain DSM 10523 / SB164P1)</name>
    <dbReference type="NCBI Taxonomy" id="1167006"/>
    <lineage>
        <taxon>Bacteria</taxon>
        <taxon>Pseudomonadati</taxon>
        <taxon>Thermodesulfobacteriota</taxon>
        <taxon>Desulfobulbia</taxon>
        <taxon>Desulfobulbales</taxon>
        <taxon>Desulfocapsaceae</taxon>
        <taxon>Desulfocapsa</taxon>
    </lineage>
</organism>
<dbReference type="EMBL" id="CP003985">
    <property type="protein sequence ID" value="AGF79246.1"/>
    <property type="molecule type" value="Genomic_DNA"/>
</dbReference>